<dbReference type="GO" id="GO:0005634">
    <property type="term" value="C:nucleus"/>
    <property type="evidence" value="ECO:0007669"/>
    <property type="project" value="TreeGrafter"/>
</dbReference>
<dbReference type="InterPro" id="IPR036465">
    <property type="entry name" value="vWFA_dom_sf"/>
</dbReference>
<dbReference type="EMBL" id="KI913118">
    <property type="protein sequence ID" value="ETV85034.1"/>
    <property type="molecule type" value="Genomic_DNA"/>
</dbReference>
<dbReference type="Gene3D" id="3.30.40.10">
    <property type="entry name" value="Zinc/RING finger domain, C3HC4 (zinc finger)"/>
    <property type="match status" value="1"/>
</dbReference>
<dbReference type="RefSeq" id="XP_009825052.1">
    <property type="nucleotide sequence ID" value="XM_009826750.1"/>
</dbReference>
<gene>
    <name evidence="4" type="ORF">H257_02915</name>
</gene>
<evidence type="ECO:0000259" key="3">
    <source>
        <dbReference type="PROSITE" id="PS50089"/>
    </source>
</evidence>
<keyword evidence="1" id="KW-0863">Zinc-finger</keyword>
<organism evidence="4">
    <name type="scientific">Aphanomyces astaci</name>
    <name type="common">Crayfish plague agent</name>
    <dbReference type="NCBI Taxonomy" id="112090"/>
    <lineage>
        <taxon>Eukaryota</taxon>
        <taxon>Sar</taxon>
        <taxon>Stramenopiles</taxon>
        <taxon>Oomycota</taxon>
        <taxon>Saprolegniomycetes</taxon>
        <taxon>Saprolegniales</taxon>
        <taxon>Verrucalvaceae</taxon>
        <taxon>Aphanomyces</taxon>
    </lineage>
</organism>
<sequence>MGNGSSSETKPRGSSAAAPARPSVQAQSSFQRIANNYSNLRDLKQDLRRRGLESCNLILGIDFTKSNEWTGKRTFRGQCLHDVSSMRPNLYEEVMDIVGRTLSDFDDDNIIPVFGFGDQVTGDHSVFSFMPLQNSGQPTIPGYALQGVRPRYREIAPHVCMAGPTSFAPIILQAVNTVIANRYAYHILVIIADGQVTRSVDVPDGQFGKQELDTMNAICYASNFPLSIVLVGVGDGPWDTMAQFDDALPQRRFDNFQFVEFNQVTRDVTQRETQFALHALMEIPDQYQAVRRLQLMQAPPRPLPPPFTPMVLPPPEVQRMPLPGALNYAPANYNPIHSTPMYYPGGGGAAIVQPHQPQFPAKKEIPVYAPPAIPVAAPVAEEMVNCSQCTYMNRASSATCDVCGGSLGLPSSSSSSTPSAPVTSSTTNPADQALMTRMREMHEAQLCFICEDRKKDTVFQCGHETCATCSSALSDCPVCRVPIQTRIHRYGV</sequence>
<dbReference type="GO" id="GO:0016567">
    <property type="term" value="P:protein ubiquitination"/>
    <property type="evidence" value="ECO:0007669"/>
    <property type="project" value="TreeGrafter"/>
</dbReference>
<feature type="domain" description="RING-type" evidence="3">
    <location>
        <begin position="447"/>
        <end position="480"/>
    </location>
</feature>
<dbReference type="InterPro" id="IPR010734">
    <property type="entry name" value="Copine_C"/>
</dbReference>
<dbReference type="PANTHER" id="PTHR45751">
    <property type="entry name" value="COPINE FAMILY PROTEIN 1"/>
    <property type="match status" value="1"/>
</dbReference>
<name>W4H1A4_APHAT</name>
<feature type="compositionally biased region" description="Low complexity" evidence="2">
    <location>
        <begin position="14"/>
        <end position="28"/>
    </location>
</feature>
<proteinExistence type="predicted"/>
<dbReference type="Pfam" id="PF13920">
    <property type="entry name" value="zf-C3HC4_3"/>
    <property type="match status" value="1"/>
</dbReference>
<dbReference type="AlphaFoldDB" id="W4H1A4"/>
<dbReference type="SUPFAM" id="SSF57850">
    <property type="entry name" value="RING/U-box"/>
    <property type="match status" value="1"/>
</dbReference>
<evidence type="ECO:0000256" key="1">
    <source>
        <dbReference type="PROSITE-ProRule" id="PRU00175"/>
    </source>
</evidence>
<reference evidence="4" key="1">
    <citation type="submission" date="2013-12" db="EMBL/GenBank/DDBJ databases">
        <title>The Genome Sequence of Aphanomyces astaci APO3.</title>
        <authorList>
            <consortium name="The Broad Institute Genomics Platform"/>
            <person name="Russ C."/>
            <person name="Tyler B."/>
            <person name="van West P."/>
            <person name="Dieguez-Uribeondo J."/>
            <person name="Young S.K."/>
            <person name="Zeng Q."/>
            <person name="Gargeya S."/>
            <person name="Fitzgerald M."/>
            <person name="Abouelleil A."/>
            <person name="Alvarado L."/>
            <person name="Chapman S.B."/>
            <person name="Gainer-Dewar J."/>
            <person name="Goldberg J."/>
            <person name="Griggs A."/>
            <person name="Gujja S."/>
            <person name="Hansen M."/>
            <person name="Howarth C."/>
            <person name="Imamovic A."/>
            <person name="Ireland A."/>
            <person name="Larimer J."/>
            <person name="McCowan C."/>
            <person name="Murphy C."/>
            <person name="Pearson M."/>
            <person name="Poon T.W."/>
            <person name="Priest M."/>
            <person name="Roberts A."/>
            <person name="Saif S."/>
            <person name="Shea T."/>
            <person name="Sykes S."/>
            <person name="Wortman J."/>
            <person name="Nusbaum C."/>
            <person name="Birren B."/>
        </authorList>
    </citation>
    <scope>NUCLEOTIDE SEQUENCE [LARGE SCALE GENOMIC DNA]</scope>
    <source>
        <strain evidence="4">APO3</strain>
    </source>
</reference>
<accession>W4H1A4</accession>
<dbReference type="STRING" id="112090.W4H1A4"/>
<dbReference type="GO" id="GO:0008270">
    <property type="term" value="F:zinc ion binding"/>
    <property type="evidence" value="ECO:0007669"/>
    <property type="project" value="UniProtKB-KW"/>
</dbReference>
<dbReference type="PANTHER" id="PTHR45751:SF11">
    <property type="entry name" value="COPINE FAMILY PROTEIN 2"/>
    <property type="match status" value="1"/>
</dbReference>
<dbReference type="GeneID" id="20804911"/>
<evidence type="ECO:0000313" key="4">
    <source>
        <dbReference type="EMBL" id="ETV85034.1"/>
    </source>
</evidence>
<dbReference type="SMART" id="SM00184">
    <property type="entry name" value="RING"/>
    <property type="match status" value="1"/>
</dbReference>
<dbReference type="OrthoDB" id="5855668at2759"/>
<dbReference type="VEuPathDB" id="FungiDB:H257_02915"/>
<dbReference type="GO" id="GO:0004842">
    <property type="term" value="F:ubiquitin-protein transferase activity"/>
    <property type="evidence" value="ECO:0007669"/>
    <property type="project" value="TreeGrafter"/>
</dbReference>
<dbReference type="SUPFAM" id="SSF53300">
    <property type="entry name" value="vWA-like"/>
    <property type="match status" value="1"/>
</dbReference>
<keyword evidence="1" id="KW-0479">Metal-binding</keyword>
<dbReference type="InterPro" id="IPR052079">
    <property type="entry name" value="E3_ligase/Copine_domain"/>
</dbReference>
<dbReference type="Pfam" id="PF07002">
    <property type="entry name" value="Copine"/>
    <property type="match status" value="1"/>
</dbReference>
<protein>
    <recommendedName>
        <fullName evidence="3">RING-type domain-containing protein</fullName>
    </recommendedName>
</protein>
<dbReference type="CDD" id="cd16520">
    <property type="entry name" value="RING-HC_MIBs-like"/>
    <property type="match status" value="1"/>
</dbReference>
<dbReference type="PROSITE" id="PS50089">
    <property type="entry name" value="ZF_RING_2"/>
    <property type="match status" value="1"/>
</dbReference>
<feature type="region of interest" description="Disordered" evidence="2">
    <location>
        <begin position="1"/>
        <end position="28"/>
    </location>
</feature>
<dbReference type="InterPro" id="IPR013083">
    <property type="entry name" value="Znf_RING/FYVE/PHD"/>
</dbReference>
<evidence type="ECO:0000256" key="2">
    <source>
        <dbReference type="SAM" id="MobiDB-lite"/>
    </source>
</evidence>
<keyword evidence="1" id="KW-0862">Zinc</keyword>
<dbReference type="InterPro" id="IPR001841">
    <property type="entry name" value="Znf_RING"/>
</dbReference>